<gene>
    <name evidence="1" type="ORF">Q664_24080</name>
</gene>
<evidence type="ECO:0000313" key="2">
    <source>
        <dbReference type="Proteomes" id="UP000028547"/>
    </source>
</evidence>
<comment type="caution">
    <text evidence="1">The sequence shown here is derived from an EMBL/GenBank/DDBJ whole genome shotgun (WGS) entry which is preliminary data.</text>
</comment>
<dbReference type="AlphaFoldDB" id="A0A084SRM7"/>
<evidence type="ECO:0000313" key="1">
    <source>
        <dbReference type="EMBL" id="KFA91112.1"/>
    </source>
</evidence>
<dbReference type="Proteomes" id="UP000028547">
    <property type="component" value="Unassembled WGS sequence"/>
</dbReference>
<proteinExistence type="predicted"/>
<name>A0A084SRM7_9BACT</name>
<protein>
    <recommendedName>
        <fullName evidence="3">DUF3396 domain-containing protein</fullName>
    </recommendedName>
</protein>
<evidence type="ECO:0008006" key="3">
    <source>
        <dbReference type="Google" id="ProtNLM"/>
    </source>
</evidence>
<sequence length="306" mass="34735">MNEHRPRIRVYGPAGYSILRDSLSLCFYIRHPHPVIMRGVLQSLETYLSAVGPGALGTYVDDDGYTQLLDDSGWKEIRRELLEDEWPMLALRDDDSNREDQYGFDYSGKPLGTPAPSLDGEPDASCMVGFWLPTEYLEEHGPDRLRELALQLAAPLPFCFGQVGLAFRGQLSLIGMRRKVREQCFRYPGMDIPDPSWHSWKLGTRVRGPSWLTFLGQPVLGELGGAAGLRSRLSSPGTTIQELEGERAVITLGPWPEAGDTEQGQTLPAYRELARVLEPWLYQEHRDFGSDFPPEDLRRWERRFLD</sequence>
<organism evidence="1 2">
    <name type="scientific">Archangium violaceum Cb vi76</name>
    <dbReference type="NCBI Taxonomy" id="1406225"/>
    <lineage>
        <taxon>Bacteria</taxon>
        <taxon>Pseudomonadati</taxon>
        <taxon>Myxococcota</taxon>
        <taxon>Myxococcia</taxon>
        <taxon>Myxococcales</taxon>
        <taxon>Cystobacterineae</taxon>
        <taxon>Archangiaceae</taxon>
        <taxon>Archangium</taxon>
    </lineage>
</organism>
<dbReference type="RefSeq" id="WP_084610287.1">
    <property type="nucleotide sequence ID" value="NZ_JPMI01000161.1"/>
</dbReference>
<accession>A0A084SRM7</accession>
<dbReference type="InterPro" id="IPR021815">
    <property type="entry name" value="TsiV"/>
</dbReference>
<dbReference type="Pfam" id="PF11876">
    <property type="entry name" value="TsiV"/>
    <property type="match status" value="1"/>
</dbReference>
<reference evidence="1 2" key="1">
    <citation type="submission" date="2014-07" db="EMBL/GenBank/DDBJ databases">
        <title>Draft Genome Sequence of Gephyronic Acid Producer, Cystobacter violaceus Strain Cb vi76.</title>
        <authorList>
            <person name="Stevens D.C."/>
            <person name="Young J."/>
            <person name="Carmichael R."/>
            <person name="Tan J."/>
            <person name="Taylor R.E."/>
        </authorList>
    </citation>
    <scope>NUCLEOTIDE SEQUENCE [LARGE SCALE GENOMIC DNA]</scope>
    <source>
        <strain evidence="1 2">Cb vi76</strain>
    </source>
</reference>
<dbReference type="EMBL" id="JPMI01000161">
    <property type="protein sequence ID" value="KFA91112.1"/>
    <property type="molecule type" value="Genomic_DNA"/>
</dbReference>